<dbReference type="Proteomes" id="UP001501612">
    <property type="component" value="Unassembled WGS sequence"/>
</dbReference>
<proteinExistence type="predicted"/>
<sequence>MRSDLFAQENLEVQSQERWALQNPQMLRVGLGPDVLATKGTMVAYQGQVQFHHEKSGSLGKLAKKVLTSENVSLMRVSGQGEVFFAEEAGYVHLMHLEGEGISINSRNILAFDQELTWDINRTKGAGMMTGGLFNTTVGGTGTVAINVVGNPVVLDCSQQPTFVDPQAAVCWSANLSPGVHNSMNVGSALRGGSGEAIQYVFHGPGFVVVQAFEWKPPPPNA</sequence>
<dbReference type="InterPro" id="IPR002838">
    <property type="entry name" value="AIM24"/>
</dbReference>
<dbReference type="EMBL" id="BAAAMY010000001">
    <property type="protein sequence ID" value="GAA1906091.1"/>
    <property type="molecule type" value="Genomic_DNA"/>
</dbReference>
<dbReference type="PANTHER" id="PTHR38074">
    <property type="entry name" value="ALTERED INHERITANCE OF MITOCHONDRIA PROTEIN 24, MITOCHONDRIAL"/>
    <property type="match status" value="1"/>
</dbReference>
<dbReference type="InterPro" id="IPR016031">
    <property type="entry name" value="Trp_RNA-bd_attenuator-like_dom"/>
</dbReference>
<reference evidence="1 2" key="1">
    <citation type="journal article" date="2019" name="Int. J. Syst. Evol. Microbiol.">
        <title>The Global Catalogue of Microorganisms (GCM) 10K type strain sequencing project: providing services to taxonomists for standard genome sequencing and annotation.</title>
        <authorList>
            <consortium name="The Broad Institute Genomics Platform"/>
            <consortium name="The Broad Institute Genome Sequencing Center for Infectious Disease"/>
            <person name="Wu L."/>
            <person name="Ma J."/>
        </authorList>
    </citation>
    <scope>NUCLEOTIDE SEQUENCE [LARGE SCALE GENOMIC DNA]</scope>
    <source>
        <strain evidence="1 2">JCM 14046</strain>
    </source>
</reference>
<dbReference type="InterPro" id="IPR036983">
    <property type="entry name" value="AIM24_sf"/>
</dbReference>
<dbReference type="Gene3D" id="3.60.160.10">
    <property type="entry name" value="Mitochondrial biogenesis AIM24"/>
    <property type="match status" value="1"/>
</dbReference>
<keyword evidence="2" id="KW-1185">Reference proteome</keyword>
<evidence type="ECO:0000313" key="2">
    <source>
        <dbReference type="Proteomes" id="UP001501612"/>
    </source>
</evidence>
<dbReference type="PANTHER" id="PTHR38074:SF1">
    <property type="entry name" value="ALTERED INHERITANCE OF MITOCHONDRIA PROTEIN 24, MITOCHONDRIAL"/>
    <property type="match status" value="1"/>
</dbReference>
<dbReference type="SUPFAM" id="SSF51219">
    <property type="entry name" value="TRAP-like"/>
    <property type="match status" value="1"/>
</dbReference>
<comment type="caution">
    <text evidence="1">The sequence shown here is derived from an EMBL/GenBank/DDBJ whole genome shotgun (WGS) entry which is preliminary data.</text>
</comment>
<accession>A0ABN2NX59</accession>
<dbReference type="RefSeq" id="WP_344002851.1">
    <property type="nucleotide sequence ID" value="NZ_BAAAMY010000001.1"/>
</dbReference>
<gene>
    <name evidence="1" type="ORF">GCM10009737_03610</name>
</gene>
<name>A0ABN2NX59_9ACTN</name>
<evidence type="ECO:0000313" key="1">
    <source>
        <dbReference type="EMBL" id="GAA1906091.1"/>
    </source>
</evidence>
<protein>
    <submittedName>
        <fullName evidence="1">AIM24 family protein</fullName>
    </submittedName>
</protein>
<dbReference type="Pfam" id="PF01987">
    <property type="entry name" value="AIM24"/>
    <property type="match status" value="1"/>
</dbReference>
<organism evidence="1 2">
    <name type="scientific">Nocardioides lentus</name>
    <dbReference type="NCBI Taxonomy" id="338077"/>
    <lineage>
        <taxon>Bacteria</taxon>
        <taxon>Bacillati</taxon>
        <taxon>Actinomycetota</taxon>
        <taxon>Actinomycetes</taxon>
        <taxon>Propionibacteriales</taxon>
        <taxon>Nocardioidaceae</taxon>
        <taxon>Nocardioides</taxon>
    </lineage>
</organism>